<protein>
    <submittedName>
        <fullName evidence="1">Putative redox protein regulator of disulfide bond formation</fullName>
    </submittedName>
</protein>
<dbReference type="InterPro" id="IPR036102">
    <property type="entry name" value="OsmC/Ohrsf"/>
</dbReference>
<evidence type="ECO:0000313" key="1">
    <source>
        <dbReference type="EMBL" id="PRC92983.1"/>
    </source>
</evidence>
<accession>A0A2S9GZ53</accession>
<evidence type="ECO:0000313" key="2">
    <source>
        <dbReference type="Proteomes" id="UP000237839"/>
    </source>
</evidence>
<dbReference type="SUPFAM" id="SSF82784">
    <property type="entry name" value="OsmC-like"/>
    <property type="match status" value="1"/>
</dbReference>
<sequence>MSIELKRIKNTATAQIVSIGQHRLTVDMSIAEGGLDEGPNPHDLYDAALGACKALTVLWYANKKGIPVDDIRTSIQRDNSSEKTGTYRLAATVHVSGDLSDEQIKELEMIAGKCPIHKLMTTVNTEITSVVERM</sequence>
<dbReference type="InterPro" id="IPR015946">
    <property type="entry name" value="KH_dom-like_a/b"/>
</dbReference>
<reference evidence="1 2" key="1">
    <citation type="submission" date="2018-02" db="EMBL/GenBank/DDBJ databases">
        <title>Solimicrobium silvestre gen. nov., sp. nov., isolated from alpine forest soil.</title>
        <authorList>
            <person name="Margesin R."/>
            <person name="Albuquerque L."/>
            <person name="Zhang D.-C."/>
            <person name="Froufe H.J.C."/>
            <person name="Severino R."/>
            <person name="Roxo I."/>
            <person name="Egas C."/>
            <person name="Da Costa M.S."/>
        </authorList>
    </citation>
    <scope>NUCLEOTIDE SEQUENCE [LARGE SCALE GENOMIC DNA]</scope>
    <source>
        <strain evidence="1 2">S20-91</strain>
    </source>
</reference>
<dbReference type="Proteomes" id="UP000237839">
    <property type="component" value="Unassembled WGS sequence"/>
</dbReference>
<dbReference type="AlphaFoldDB" id="A0A2S9GZ53"/>
<dbReference type="InterPro" id="IPR003718">
    <property type="entry name" value="OsmC/Ohr_fam"/>
</dbReference>
<dbReference type="PANTHER" id="PTHR39624">
    <property type="entry name" value="PROTEIN INVOLVED IN RIMO-MEDIATED BETA-METHYLTHIOLATION OF RIBOSOMAL PROTEIN S12 YCAO"/>
    <property type="match status" value="1"/>
</dbReference>
<comment type="caution">
    <text evidence="1">The sequence shown here is derived from an EMBL/GenBank/DDBJ whole genome shotgun (WGS) entry which is preliminary data.</text>
</comment>
<dbReference type="EMBL" id="PUGF01000010">
    <property type="protein sequence ID" value="PRC92983.1"/>
    <property type="molecule type" value="Genomic_DNA"/>
</dbReference>
<dbReference type="OrthoDB" id="9789573at2"/>
<dbReference type="Pfam" id="PF02566">
    <property type="entry name" value="OsmC"/>
    <property type="match status" value="1"/>
</dbReference>
<keyword evidence="2" id="KW-1185">Reference proteome</keyword>
<proteinExistence type="predicted"/>
<gene>
    <name evidence="1" type="ORF">S2091_2400</name>
</gene>
<dbReference type="PANTHER" id="PTHR39624:SF2">
    <property type="entry name" value="OSMC-LIKE PROTEIN"/>
    <property type="match status" value="1"/>
</dbReference>
<name>A0A2S9GZ53_9BURK</name>
<dbReference type="Gene3D" id="3.30.300.20">
    <property type="match status" value="1"/>
</dbReference>
<organism evidence="1 2">
    <name type="scientific">Solimicrobium silvestre</name>
    <dbReference type="NCBI Taxonomy" id="2099400"/>
    <lineage>
        <taxon>Bacteria</taxon>
        <taxon>Pseudomonadati</taxon>
        <taxon>Pseudomonadota</taxon>
        <taxon>Betaproteobacteria</taxon>
        <taxon>Burkholderiales</taxon>
        <taxon>Oxalobacteraceae</taxon>
        <taxon>Solimicrobium</taxon>
    </lineage>
</organism>
<dbReference type="RefSeq" id="WP_105532104.1">
    <property type="nucleotide sequence ID" value="NZ_PUGF01000010.1"/>
</dbReference>